<dbReference type="RefSeq" id="WP_117357069.1">
    <property type="nucleotide sequence ID" value="NZ_QURH01000178.1"/>
</dbReference>
<feature type="compositionally biased region" description="Polar residues" evidence="1">
    <location>
        <begin position="457"/>
        <end position="476"/>
    </location>
</feature>
<gene>
    <name evidence="2" type="ORF">DZF91_09300</name>
</gene>
<feature type="compositionally biased region" description="Pro residues" evidence="1">
    <location>
        <begin position="334"/>
        <end position="359"/>
    </location>
</feature>
<feature type="compositionally biased region" description="Acidic residues" evidence="1">
    <location>
        <begin position="538"/>
        <end position="556"/>
    </location>
</feature>
<comment type="caution">
    <text evidence="2">The sequence shown here is derived from an EMBL/GenBank/DDBJ whole genome shotgun (WGS) entry which is preliminary data.</text>
</comment>
<feature type="compositionally biased region" description="Basic and acidic residues" evidence="1">
    <location>
        <begin position="578"/>
        <end position="590"/>
    </location>
</feature>
<accession>A0A372JPH4</accession>
<dbReference type="AlphaFoldDB" id="A0A372JPH4"/>
<sequence length="601" mass="63590">MSAVLLMGDLPSTGMLGAAAAVRLQPPPGPEGEAQFIDVVRDALAHRPAVLVVYPAWAPGRVERLVTLARAALMTDRVAGLPLRLPPLALSLVADQLAFVAPHVLPGALVSLAPALAESTVAGAWVNSVAHFEHLNVGLGKHVASYLPNGGFSVLMSPNALVHRVTSAQPVPEIEGRPADPVLLLTVPSSSGDTDWVHRSLSPALATASLIDAPAQPLSPKYWGAKKYVEFVAISGHPQALQSVLQSALQSARGVPCTWCGEQIALPRCPFCRNVQPSAQEGPPASPRPPADLSAQPPAQPQPSAQPRPQPPAQPPVLPQPPAAPPQGLSRQEPSPPVSPVQPPTPGWPSGPQTPPPAHPWQQDAGRPDPHLGVEEDEDAPVTRPEYRIVPPPELEAEVTRPEYRDPPAEVTRPEYRRPRADDPTPRPPSGPGAVHPSGPQPMHPSGPQPIRPSGLQPVQHSGPQPVQHSGPQPVQSPDPRAVHPADAWPRTHPSGPQPMHPSGPQPMQPPASLPVRPAPDVRPPAWEPPAAERADDLPEDDLPADDPPPEDDDAPEPGGRPGPPGRPRVAGEIVFPPRDRPVEHDDRSDTVVFGIPRVER</sequence>
<evidence type="ECO:0000256" key="1">
    <source>
        <dbReference type="SAM" id="MobiDB-lite"/>
    </source>
</evidence>
<feature type="compositionally biased region" description="Pro residues" evidence="1">
    <location>
        <begin position="298"/>
        <end position="325"/>
    </location>
</feature>
<feature type="compositionally biased region" description="Pro residues" evidence="1">
    <location>
        <begin position="496"/>
        <end position="528"/>
    </location>
</feature>
<name>A0A372JPH4_9ACTN</name>
<dbReference type="OrthoDB" id="4281577at2"/>
<feature type="compositionally biased region" description="Pro residues" evidence="1">
    <location>
        <begin position="439"/>
        <end position="451"/>
    </location>
</feature>
<protein>
    <submittedName>
        <fullName evidence="2">Uncharacterized protein</fullName>
    </submittedName>
</protein>
<evidence type="ECO:0000313" key="3">
    <source>
        <dbReference type="Proteomes" id="UP000261811"/>
    </source>
</evidence>
<organism evidence="2 3">
    <name type="scientific">Actinomadura logoneensis</name>
    <dbReference type="NCBI Taxonomy" id="2293572"/>
    <lineage>
        <taxon>Bacteria</taxon>
        <taxon>Bacillati</taxon>
        <taxon>Actinomycetota</taxon>
        <taxon>Actinomycetes</taxon>
        <taxon>Streptosporangiales</taxon>
        <taxon>Thermomonosporaceae</taxon>
        <taxon>Actinomadura</taxon>
    </lineage>
</organism>
<feature type="compositionally biased region" description="Basic and acidic residues" evidence="1">
    <location>
        <begin position="398"/>
        <end position="425"/>
    </location>
</feature>
<dbReference type="Proteomes" id="UP000261811">
    <property type="component" value="Unassembled WGS sequence"/>
</dbReference>
<evidence type="ECO:0000313" key="2">
    <source>
        <dbReference type="EMBL" id="RFU41923.1"/>
    </source>
</evidence>
<dbReference type="EMBL" id="QURH01000178">
    <property type="protein sequence ID" value="RFU41923.1"/>
    <property type="molecule type" value="Genomic_DNA"/>
</dbReference>
<keyword evidence="3" id="KW-1185">Reference proteome</keyword>
<feature type="region of interest" description="Disordered" evidence="1">
    <location>
        <begin position="277"/>
        <end position="601"/>
    </location>
</feature>
<reference evidence="2 3" key="1">
    <citation type="submission" date="2018-08" db="EMBL/GenBank/DDBJ databases">
        <title>Actinomadura jelena sp. nov., a novel Actinomycete isolated from soil in Chad.</title>
        <authorList>
            <person name="Shi L."/>
        </authorList>
    </citation>
    <scope>NUCLEOTIDE SEQUENCE [LARGE SCALE GENOMIC DNA]</scope>
    <source>
        <strain evidence="2 3">NEAU-G17</strain>
    </source>
</reference>
<proteinExistence type="predicted"/>